<reference evidence="3" key="1">
    <citation type="submission" date="2017-04" db="EMBL/GenBank/DDBJ databases">
        <authorList>
            <person name="Varghese N."/>
            <person name="Submissions S."/>
        </authorList>
    </citation>
    <scope>NUCLEOTIDE SEQUENCE [LARGE SCALE GENOMIC DNA]</scope>
    <source>
        <strain evidence="3">DSM 16537</strain>
    </source>
</reference>
<organism evidence="2 3">
    <name type="scientific">Aquiflexum balticum DSM 16537</name>
    <dbReference type="NCBI Taxonomy" id="758820"/>
    <lineage>
        <taxon>Bacteria</taxon>
        <taxon>Pseudomonadati</taxon>
        <taxon>Bacteroidota</taxon>
        <taxon>Cytophagia</taxon>
        <taxon>Cytophagales</taxon>
        <taxon>Cyclobacteriaceae</taxon>
        <taxon>Aquiflexum</taxon>
    </lineage>
</organism>
<gene>
    <name evidence="2" type="ORF">SAMN00777080_4292</name>
</gene>
<dbReference type="STRING" id="758820.SAMN00777080_4292"/>
<dbReference type="AlphaFoldDB" id="A0A1W2HA13"/>
<dbReference type="EMBL" id="LT838813">
    <property type="protein sequence ID" value="SMD45634.1"/>
    <property type="molecule type" value="Genomic_DNA"/>
</dbReference>
<name>A0A1W2HA13_9BACT</name>
<keyword evidence="3" id="KW-1185">Reference proteome</keyword>
<proteinExistence type="predicted"/>
<dbReference type="Proteomes" id="UP000192333">
    <property type="component" value="Chromosome I"/>
</dbReference>
<protein>
    <submittedName>
        <fullName evidence="2">Uncharacterized protein</fullName>
    </submittedName>
</protein>
<evidence type="ECO:0000313" key="3">
    <source>
        <dbReference type="Proteomes" id="UP000192333"/>
    </source>
</evidence>
<sequence length="177" mass="20884">MREQARRPSGNHPDTSGKVPKPARISGDYKLEIMPSVQIYELFKEIIKPFDISTKYHVRSTKNWKISHFLEKSLMILADNNLQNLLISRSAIPSLPIFCFSFIRKPNYLIDFRLDYLSTEFRFYFNHIPNRYCSRDLCFAPISTLFLPYFQSISINSKQSCYRIAYSTINQRLHVPF</sequence>
<evidence type="ECO:0000256" key="1">
    <source>
        <dbReference type="SAM" id="MobiDB-lite"/>
    </source>
</evidence>
<feature type="region of interest" description="Disordered" evidence="1">
    <location>
        <begin position="1"/>
        <end position="23"/>
    </location>
</feature>
<accession>A0A1W2HA13</accession>
<evidence type="ECO:0000313" key="2">
    <source>
        <dbReference type="EMBL" id="SMD45634.1"/>
    </source>
</evidence>